<dbReference type="Gene3D" id="3.40.50.2300">
    <property type="match status" value="1"/>
</dbReference>
<evidence type="ECO:0000256" key="1">
    <source>
        <dbReference type="ARBA" id="ARBA00022553"/>
    </source>
</evidence>
<accession>A0A2S6NDY6</accession>
<reference evidence="5 6" key="1">
    <citation type="journal article" date="2018" name="Arch. Microbiol.">
        <title>New insights into the metabolic potential of the phototrophic purple bacterium Rhodopila globiformis DSM 161(T) from its draft genome sequence and evidence for a vanadium-dependent nitrogenase.</title>
        <authorList>
            <person name="Imhoff J.F."/>
            <person name="Rahn T."/>
            <person name="Kunzel S."/>
            <person name="Neulinger S.C."/>
        </authorList>
    </citation>
    <scope>NUCLEOTIDE SEQUENCE [LARGE SCALE GENOMIC DNA]</scope>
    <source>
        <strain evidence="5 6">DSM 16996</strain>
    </source>
</reference>
<proteinExistence type="predicted"/>
<evidence type="ECO:0000256" key="2">
    <source>
        <dbReference type="ARBA" id="ARBA00023015"/>
    </source>
</evidence>
<dbReference type="PANTHER" id="PTHR44591">
    <property type="entry name" value="STRESS RESPONSE REGULATOR PROTEIN 1"/>
    <property type="match status" value="1"/>
</dbReference>
<organism evidence="5 6">
    <name type="scientific">Rhodoblastus sphagnicola</name>
    <dbReference type="NCBI Taxonomy" id="333368"/>
    <lineage>
        <taxon>Bacteria</taxon>
        <taxon>Pseudomonadati</taxon>
        <taxon>Pseudomonadota</taxon>
        <taxon>Alphaproteobacteria</taxon>
        <taxon>Hyphomicrobiales</taxon>
        <taxon>Rhodoblastaceae</taxon>
        <taxon>Rhodoblastus</taxon>
    </lineage>
</organism>
<keyword evidence="6" id="KW-1185">Reference proteome</keyword>
<keyword evidence="3" id="KW-0804">Transcription</keyword>
<keyword evidence="1" id="KW-0597">Phosphoprotein</keyword>
<dbReference type="AlphaFoldDB" id="A0A2S6NDY6"/>
<dbReference type="Pfam" id="PF00072">
    <property type="entry name" value="Response_reg"/>
    <property type="match status" value="1"/>
</dbReference>
<evidence type="ECO:0000313" key="5">
    <source>
        <dbReference type="EMBL" id="PPQ32865.1"/>
    </source>
</evidence>
<comment type="caution">
    <text evidence="4">Lacks conserved residue(s) required for the propagation of feature annotation.</text>
</comment>
<dbReference type="GO" id="GO:0000160">
    <property type="term" value="P:phosphorelay signal transduction system"/>
    <property type="evidence" value="ECO:0007669"/>
    <property type="project" value="InterPro"/>
</dbReference>
<dbReference type="RefSeq" id="WP_104506639.1">
    <property type="nucleotide sequence ID" value="NZ_JACIGC010000007.1"/>
</dbReference>
<evidence type="ECO:0000256" key="3">
    <source>
        <dbReference type="ARBA" id="ARBA00023163"/>
    </source>
</evidence>
<evidence type="ECO:0000256" key="4">
    <source>
        <dbReference type="PROSITE-ProRule" id="PRU00169"/>
    </source>
</evidence>
<gene>
    <name evidence="5" type="ORF">CCR94_04325</name>
</gene>
<sequence>MQIGVETSKATDQRRVFVVDEDEIIRAALQFMLHDEIETHELASPEEAYQKDDWLKPSVILLGASFLKTRGLDLVSEIVGKFPGVRILTVCDKADEGLAVEAMKKGAAGALVKPLTIEAVRKKVDTVLGRGGAAPLIQLSIT</sequence>
<dbReference type="SUPFAM" id="SSF52172">
    <property type="entry name" value="CheY-like"/>
    <property type="match status" value="1"/>
</dbReference>
<evidence type="ECO:0000313" key="6">
    <source>
        <dbReference type="Proteomes" id="UP000239089"/>
    </source>
</evidence>
<protein>
    <submittedName>
        <fullName evidence="5">Uncharacterized protein</fullName>
    </submittedName>
</protein>
<dbReference type="InterPro" id="IPR011006">
    <property type="entry name" value="CheY-like_superfamily"/>
</dbReference>
<name>A0A2S6NDY6_9HYPH</name>
<comment type="caution">
    <text evidence="5">The sequence shown here is derived from an EMBL/GenBank/DDBJ whole genome shotgun (WGS) entry which is preliminary data.</text>
</comment>
<dbReference type="Proteomes" id="UP000239089">
    <property type="component" value="Unassembled WGS sequence"/>
</dbReference>
<dbReference type="PANTHER" id="PTHR44591:SF3">
    <property type="entry name" value="RESPONSE REGULATORY DOMAIN-CONTAINING PROTEIN"/>
    <property type="match status" value="1"/>
</dbReference>
<dbReference type="SMART" id="SM00448">
    <property type="entry name" value="REC"/>
    <property type="match status" value="1"/>
</dbReference>
<dbReference type="InterPro" id="IPR001789">
    <property type="entry name" value="Sig_transdc_resp-reg_receiver"/>
</dbReference>
<dbReference type="InterPro" id="IPR050595">
    <property type="entry name" value="Bact_response_regulator"/>
</dbReference>
<dbReference type="OrthoDB" id="8563041at2"/>
<dbReference type="EMBL" id="NHSJ01000034">
    <property type="protein sequence ID" value="PPQ32865.1"/>
    <property type="molecule type" value="Genomic_DNA"/>
</dbReference>
<dbReference type="PROSITE" id="PS50110">
    <property type="entry name" value="RESPONSE_REGULATORY"/>
    <property type="match status" value="1"/>
</dbReference>
<keyword evidence="2" id="KW-0805">Transcription regulation</keyword>